<name>A0A443K1F9_9RHOB</name>
<reference evidence="9 10" key="1">
    <citation type="submission" date="2019-01" db="EMBL/GenBank/DDBJ databases">
        <title>Sinorhodobacter populi sp. nov. isolated from the symptomatic bark tissue of Populus euramericana canker.</title>
        <authorList>
            <person name="Xu G."/>
        </authorList>
    </citation>
    <scope>NUCLEOTIDE SEQUENCE [LARGE SCALE GENOMIC DNA]</scope>
    <source>
        <strain evidence="9 10">07D10-4-3</strain>
    </source>
</reference>
<keyword evidence="2" id="KW-1003">Cell membrane</keyword>
<dbReference type="RefSeq" id="WP_128233894.1">
    <property type="nucleotide sequence ID" value="NZ_SAUY01000041.1"/>
</dbReference>
<dbReference type="GO" id="GO:0051607">
    <property type="term" value="P:defense response to virus"/>
    <property type="evidence" value="ECO:0007669"/>
    <property type="project" value="UniProtKB-KW"/>
</dbReference>
<protein>
    <recommendedName>
        <fullName evidence="8">Pycsar effector protein domain-containing protein</fullName>
    </recommendedName>
</protein>
<sequence length="159" mass="17742">MAIDSKVASDQLNRILTFFPRVDSRASMLFAANSAILGVLAARVKVEHLHNWQVCVPAGLALAALVYSFANLYMCAFPNTKGGNGSNVFFGSIAQKPESAFVDGFRKLEEDEWLRDLAAQVWRNSEILYLKYKYLKHSMSSTMLGLVPWAIFISLTRFG</sequence>
<accession>A0A443K1F9</accession>
<dbReference type="AlphaFoldDB" id="A0A443K1F9"/>
<comment type="subcellular location">
    <subcellularLocation>
        <location evidence="1">Cell membrane</location>
    </subcellularLocation>
</comment>
<evidence type="ECO:0000256" key="7">
    <source>
        <dbReference type="ARBA" id="ARBA00023136"/>
    </source>
</evidence>
<evidence type="ECO:0000256" key="2">
    <source>
        <dbReference type="ARBA" id="ARBA00022475"/>
    </source>
</evidence>
<dbReference type="InterPro" id="IPR043760">
    <property type="entry name" value="PycTM_dom"/>
</dbReference>
<keyword evidence="4" id="KW-0547">Nucleotide-binding</keyword>
<keyword evidence="5" id="KW-1133">Transmembrane helix</keyword>
<evidence type="ECO:0000313" key="10">
    <source>
        <dbReference type="Proteomes" id="UP000284451"/>
    </source>
</evidence>
<organism evidence="9 10">
    <name type="scientific">Paenirhodobacter populi</name>
    <dbReference type="NCBI Taxonomy" id="2306993"/>
    <lineage>
        <taxon>Bacteria</taxon>
        <taxon>Pseudomonadati</taxon>
        <taxon>Pseudomonadota</taxon>
        <taxon>Alphaproteobacteria</taxon>
        <taxon>Rhodobacterales</taxon>
        <taxon>Rhodobacter group</taxon>
        <taxon>Paenirhodobacter</taxon>
    </lineage>
</organism>
<gene>
    <name evidence="9" type="ORF">D2T29_20210</name>
</gene>
<feature type="domain" description="Pycsar effector protein" evidence="8">
    <location>
        <begin position="9"/>
        <end position="154"/>
    </location>
</feature>
<dbReference type="EMBL" id="SAUY01000041">
    <property type="protein sequence ID" value="RWR26596.1"/>
    <property type="molecule type" value="Genomic_DNA"/>
</dbReference>
<keyword evidence="3" id="KW-0812">Transmembrane</keyword>
<evidence type="ECO:0000256" key="5">
    <source>
        <dbReference type="ARBA" id="ARBA00022989"/>
    </source>
</evidence>
<dbReference type="GO" id="GO:0000166">
    <property type="term" value="F:nucleotide binding"/>
    <property type="evidence" value="ECO:0007669"/>
    <property type="project" value="UniProtKB-KW"/>
</dbReference>
<dbReference type="Pfam" id="PF18967">
    <property type="entry name" value="PycTM"/>
    <property type="match status" value="1"/>
</dbReference>
<evidence type="ECO:0000256" key="4">
    <source>
        <dbReference type="ARBA" id="ARBA00022741"/>
    </source>
</evidence>
<reference evidence="9 10" key="2">
    <citation type="submission" date="2019-01" db="EMBL/GenBank/DDBJ databases">
        <authorList>
            <person name="Li Y."/>
        </authorList>
    </citation>
    <scope>NUCLEOTIDE SEQUENCE [LARGE SCALE GENOMIC DNA]</scope>
    <source>
        <strain evidence="9 10">07D10-4-3</strain>
    </source>
</reference>
<evidence type="ECO:0000256" key="6">
    <source>
        <dbReference type="ARBA" id="ARBA00023118"/>
    </source>
</evidence>
<keyword evidence="7" id="KW-0472">Membrane</keyword>
<evidence type="ECO:0000256" key="1">
    <source>
        <dbReference type="ARBA" id="ARBA00004236"/>
    </source>
</evidence>
<comment type="caution">
    <text evidence="9">The sequence shown here is derived from an EMBL/GenBank/DDBJ whole genome shotgun (WGS) entry which is preliminary data.</text>
</comment>
<dbReference type="Proteomes" id="UP000284451">
    <property type="component" value="Unassembled WGS sequence"/>
</dbReference>
<evidence type="ECO:0000259" key="8">
    <source>
        <dbReference type="Pfam" id="PF18967"/>
    </source>
</evidence>
<dbReference type="GO" id="GO:0005886">
    <property type="term" value="C:plasma membrane"/>
    <property type="evidence" value="ECO:0007669"/>
    <property type="project" value="UniProtKB-SubCell"/>
</dbReference>
<evidence type="ECO:0000313" key="9">
    <source>
        <dbReference type="EMBL" id="RWR26596.1"/>
    </source>
</evidence>
<proteinExistence type="predicted"/>
<keyword evidence="6" id="KW-0051">Antiviral defense</keyword>
<evidence type="ECO:0000256" key="3">
    <source>
        <dbReference type="ARBA" id="ARBA00022692"/>
    </source>
</evidence>